<feature type="domain" description="HTH tetR-type" evidence="6">
    <location>
        <begin position="31"/>
        <end position="91"/>
    </location>
</feature>
<accession>A0A6G6Y3Q3</accession>
<dbReference type="Gene3D" id="1.10.357.10">
    <property type="entry name" value="Tetracycline Repressor, domain 2"/>
    <property type="match status" value="1"/>
</dbReference>
<organism evidence="7 8">
    <name type="scientific">Stakelama tenebrarum</name>
    <dbReference type="NCBI Taxonomy" id="2711215"/>
    <lineage>
        <taxon>Bacteria</taxon>
        <taxon>Pseudomonadati</taxon>
        <taxon>Pseudomonadota</taxon>
        <taxon>Alphaproteobacteria</taxon>
        <taxon>Sphingomonadales</taxon>
        <taxon>Sphingomonadaceae</taxon>
        <taxon>Stakelama</taxon>
    </lineage>
</organism>
<evidence type="ECO:0000313" key="8">
    <source>
        <dbReference type="Proteomes" id="UP000501568"/>
    </source>
</evidence>
<keyword evidence="8" id="KW-1185">Reference proteome</keyword>
<dbReference type="PROSITE" id="PS50977">
    <property type="entry name" value="HTH_TETR_2"/>
    <property type="match status" value="1"/>
</dbReference>
<dbReference type="EMBL" id="CP049109">
    <property type="protein sequence ID" value="QIG79348.1"/>
    <property type="molecule type" value="Genomic_DNA"/>
</dbReference>
<keyword evidence="3" id="KW-0804">Transcription</keyword>
<dbReference type="PANTHER" id="PTHR30055">
    <property type="entry name" value="HTH-TYPE TRANSCRIPTIONAL REGULATOR RUTR"/>
    <property type="match status" value="1"/>
</dbReference>
<dbReference type="SUPFAM" id="SSF48498">
    <property type="entry name" value="Tetracyclin repressor-like, C-terminal domain"/>
    <property type="match status" value="1"/>
</dbReference>
<dbReference type="InterPro" id="IPR036271">
    <property type="entry name" value="Tet_transcr_reg_TetR-rel_C_sf"/>
</dbReference>
<gene>
    <name evidence="7" type="ORF">G5C33_05800</name>
</gene>
<dbReference type="Pfam" id="PF14246">
    <property type="entry name" value="TetR_C_7"/>
    <property type="match status" value="1"/>
</dbReference>
<dbReference type="FunFam" id="1.10.10.60:FF:000141">
    <property type="entry name" value="TetR family transcriptional regulator"/>
    <property type="match status" value="1"/>
</dbReference>
<feature type="compositionally biased region" description="Basic and acidic residues" evidence="5">
    <location>
        <begin position="15"/>
        <end position="33"/>
    </location>
</feature>
<evidence type="ECO:0000259" key="6">
    <source>
        <dbReference type="PROSITE" id="PS50977"/>
    </source>
</evidence>
<dbReference type="PANTHER" id="PTHR30055:SF146">
    <property type="entry name" value="HTH-TYPE TRANSCRIPTIONAL DUAL REGULATOR CECR"/>
    <property type="match status" value="1"/>
</dbReference>
<dbReference type="Pfam" id="PF00440">
    <property type="entry name" value="TetR_N"/>
    <property type="match status" value="1"/>
</dbReference>
<dbReference type="GO" id="GO:0000976">
    <property type="term" value="F:transcription cis-regulatory region binding"/>
    <property type="evidence" value="ECO:0007669"/>
    <property type="project" value="TreeGrafter"/>
</dbReference>
<evidence type="ECO:0000313" key="7">
    <source>
        <dbReference type="EMBL" id="QIG79348.1"/>
    </source>
</evidence>
<dbReference type="Proteomes" id="UP000501568">
    <property type="component" value="Chromosome"/>
</dbReference>
<name>A0A6G6Y3Q3_9SPHN</name>
<dbReference type="InterPro" id="IPR050109">
    <property type="entry name" value="HTH-type_TetR-like_transc_reg"/>
</dbReference>
<dbReference type="InterPro" id="IPR009057">
    <property type="entry name" value="Homeodomain-like_sf"/>
</dbReference>
<evidence type="ECO:0000256" key="3">
    <source>
        <dbReference type="ARBA" id="ARBA00023163"/>
    </source>
</evidence>
<dbReference type="RefSeq" id="WP_165326349.1">
    <property type="nucleotide sequence ID" value="NZ_CP049109.1"/>
</dbReference>
<evidence type="ECO:0000256" key="2">
    <source>
        <dbReference type="ARBA" id="ARBA00023125"/>
    </source>
</evidence>
<dbReference type="PRINTS" id="PR00455">
    <property type="entry name" value="HTHTETR"/>
</dbReference>
<dbReference type="AlphaFoldDB" id="A0A6G6Y3Q3"/>
<dbReference type="SUPFAM" id="SSF46689">
    <property type="entry name" value="Homeodomain-like"/>
    <property type="match status" value="1"/>
</dbReference>
<proteinExistence type="predicted"/>
<feature type="DNA-binding region" description="H-T-H motif" evidence="4">
    <location>
        <begin position="54"/>
        <end position="73"/>
    </location>
</feature>
<evidence type="ECO:0000256" key="1">
    <source>
        <dbReference type="ARBA" id="ARBA00023015"/>
    </source>
</evidence>
<feature type="region of interest" description="Disordered" evidence="5">
    <location>
        <begin position="1"/>
        <end position="33"/>
    </location>
</feature>
<dbReference type="InterPro" id="IPR001647">
    <property type="entry name" value="HTH_TetR"/>
</dbReference>
<evidence type="ECO:0000256" key="5">
    <source>
        <dbReference type="SAM" id="MobiDB-lite"/>
    </source>
</evidence>
<dbReference type="KEGG" id="spzr:G5C33_05800"/>
<dbReference type="InterPro" id="IPR039536">
    <property type="entry name" value="TetR_C_Proteobacteria"/>
</dbReference>
<reference evidence="7 8" key="1">
    <citation type="submission" date="2020-02" db="EMBL/GenBank/DDBJ databases">
        <authorList>
            <person name="Zheng R.K."/>
            <person name="Sun C.M."/>
        </authorList>
    </citation>
    <scope>NUCLEOTIDE SEQUENCE [LARGE SCALE GENOMIC DNA]</scope>
    <source>
        <strain evidence="8">zrk23</strain>
    </source>
</reference>
<sequence length="225" mass="25068">MKNGAQKSKPAISDAQEKPSRRGRPTREQARQRHAELLSTSFDLFLEKGYEGATMDDVAAALGMSKRTIYSYYDDKEALFRAVVSRAIADYTVDREALERLRSDDLRETLMRVGRLRISNMANRNAIGLQRILTAQAAQFPDLFRQAFEEGVGPTIAFLIALLRDHAGRGEIKVENPRLAATTFLSMTAGGAVRTMVSGQPLSQDDIEERLRFSVDLFLNGIAGR</sequence>
<evidence type="ECO:0000256" key="4">
    <source>
        <dbReference type="PROSITE-ProRule" id="PRU00335"/>
    </source>
</evidence>
<dbReference type="GO" id="GO:0003700">
    <property type="term" value="F:DNA-binding transcription factor activity"/>
    <property type="evidence" value="ECO:0007669"/>
    <property type="project" value="TreeGrafter"/>
</dbReference>
<keyword evidence="1" id="KW-0805">Transcription regulation</keyword>
<keyword evidence="2 4" id="KW-0238">DNA-binding</keyword>
<protein>
    <submittedName>
        <fullName evidence="7">TetR/AcrR family transcriptional regulator</fullName>
    </submittedName>
</protein>